<feature type="domain" description="AMP-activated protein kinase glycogen-binding" evidence="3">
    <location>
        <begin position="440"/>
        <end position="515"/>
    </location>
</feature>
<dbReference type="AlphaFoldDB" id="A0AAV8EWX7"/>
<sequence length="516" mass="57638">MMAQSTAPPPFFFLFSRSTKPSPLPTSFSRSSLPFPSLRSSNANANARRRDRGGDAFAYGGDYQKLEEEIFEFMRCSKKPDTFPTKNELIEAGRRDLAQAVAARGGWLAFGWDLNKERGRQEENSGSDSGIVREDGALREEAEVRENHRGGHPDYPEVSVSGRSMDEEENSDNIGLEGILKRIEKQRSLAKDKKGHGQTSDSKRELDPGEVASFNHKHPTEISKMSNKPNFSLLQEELLHEYHMGRSKNGRSSISNGSVNSVTSDTRLSLGNDNSASSNEAVKIVLTEERTALESNTLKDDFSNGRLHYSAGLNGSRGSGKKPSHEVGEMRQRIQDLESSLSSTLDTVRSRVKKVLSNEFWLDQIDGSSAAKLGNLSDDWEFRETDILKAKDEVRSLRAKLSVLEGKMALQIIEAQKLMEENQKRLDEARRALCGLRNISVVWPNPASEVLLAGSFDGWTSKRRMEKSREGIFSLNLMLYPGKYEIKFIVDGVWTVDPLRPVVQQSGHENNLLTVV</sequence>
<reference evidence="4" key="1">
    <citation type="submission" date="2022-08" db="EMBL/GenBank/DDBJ databases">
        <authorList>
            <person name="Marques A."/>
        </authorList>
    </citation>
    <scope>NUCLEOTIDE SEQUENCE</scope>
    <source>
        <strain evidence="4">RhyPub2mFocal</strain>
        <tissue evidence="4">Leaves</tissue>
    </source>
</reference>
<dbReference type="Gene3D" id="2.60.40.10">
    <property type="entry name" value="Immunoglobulins"/>
    <property type="match status" value="1"/>
</dbReference>
<evidence type="ECO:0000259" key="3">
    <source>
        <dbReference type="Pfam" id="PF16561"/>
    </source>
</evidence>
<feature type="region of interest" description="Disordered" evidence="2">
    <location>
        <begin position="20"/>
        <end position="53"/>
    </location>
</feature>
<feature type="compositionally biased region" description="Polar residues" evidence="2">
    <location>
        <begin position="250"/>
        <end position="277"/>
    </location>
</feature>
<evidence type="ECO:0000256" key="2">
    <source>
        <dbReference type="SAM" id="MobiDB-lite"/>
    </source>
</evidence>
<comment type="caution">
    <text evidence="4">The sequence shown here is derived from an EMBL/GenBank/DDBJ whole genome shotgun (WGS) entry which is preliminary data.</text>
</comment>
<evidence type="ECO:0000256" key="1">
    <source>
        <dbReference type="SAM" id="Coils"/>
    </source>
</evidence>
<feature type="coiled-coil region" evidence="1">
    <location>
        <begin position="387"/>
        <end position="432"/>
    </location>
</feature>
<keyword evidence="1" id="KW-0175">Coiled coil</keyword>
<dbReference type="InterPro" id="IPR032640">
    <property type="entry name" value="AMPK1_CBM"/>
</dbReference>
<dbReference type="Pfam" id="PF16561">
    <property type="entry name" value="AMPK1_CBM"/>
    <property type="match status" value="1"/>
</dbReference>
<gene>
    <name evidence="4" type="ORF">LUZ62_067050</name>
</gene>
<proteinExistence type="predicted"/>
<dbReference type="CDD" id="cd02859">
    <property type="entry name" value="E_set_AMPKbeta_like_N"/>
    <property type="match status" value="1"/>
</dbReference>
<organism evidence="4 5">
    <name type="scientific">Rhynchospora pubera</name>
    <dbReference type="NCBI Taxonomy" id="906938"/>
    <lineage>
        <taxon>Eukaryota</taxon>
        <taxon>Viridiplantae</taxon>
        <taxon>Streptophyta</taxon>
        <taxon>Embryophyta</taxon>
        <taxon>Tracheophyta</taxon>
        <taxon>Spermatophyta</taxon>
        <taxon>Magnoliopsida</taxon>
        <taxon>Liliopsida</taxon>
        <taxon>Poales</taxon>
        <taxon>Cyperaceae</taxon>
        <taxon>Cyperoideae</taxon>
        <taxon>Rhynchosporeae</taxon>
        <taxon>Rhynchospora</taxon>
    </lineage>
</organism>
<dbReference type="PANTHER" id="PTHR47434">
    <property type="entry name" value="PROTEIN PTST HOMOLOG 3, CHLOROPLASTIC"/>
    <property type="match status" value="1"/>
</dbReference>
<keyword evidence="4" id="KW-0418">Kinase</keyword>
<keyword evidence="4" id="KW-0808">Transferase</keyword>
<evidence type="ECO:0000313" key="4">
    <source>
        <dbReference type="EMBL" id="KAJ4782793.1"/>
    </source>
</evidence>
<feature type="region of interest" description="Disordered" evidence="2">
    <location>
        <begin position="245"/>
        <end position="277"/>
    </location>
</feature>
<feature type="region of interest" description="Disordered" evidence="2">
    <location>
        <begin position="143"/>
        <end position="228"/>
    </location>
</feature>
<dbReference type="Proteomes" id="UP001140206">
    <property type="component" value="Chromosome 3"/>
</dbReference>
<dbReference type="InterPro" id="IPR014756">
    <property type="entry name" value="Ig_E-set"/>
</dbReference>
<protein>
    <submittedName>
        <fullName evidence="4">5'-AMP-activated protein kinase-like protein</fullName>
    </submittedName>
</protein>
<feature type="compositionally biased region" description="Low complexity" evidence="2">
    <location>
        <begin position="25"/>
        <end position="46"/>
    </location>
</feature>
<dbReference type="InterPro" id="IPR013783">
    <property type="entry name" value="Ig-like_fold"/>
</dbReference>
<accession>A0AAV8EWX7</accession>
<evidence type="ECO:0000313" key="5">
    <source>
        <dbReference type="Proteomes" id="UP001140206"/>
    </source>
</evidence>
<dbReference type="EMBL" id="JAMFTS010000003">
    <property type="protein sequence ID" value="KAJ4782793.1"/>
    <property type="molecule type" value="Genomic_DNA"/>
</dbReference>
<feature type="compositionally biased region" description="Basic and acidic residues" evidence="2">
    <location>
        <begin position="179"/>
        <end position="192"/>
    </location>
</feature>
<name>A0AAV8EWX7_9POAL</name>
<dbReference type="PANTHER" id="PTHR47434:SF1">
    <property type="entry name" value="PROTEIN PTST HOMOLOG 2, CHLOROPLASTIC"/>
    <property type="match status" value="1"/>
</dbReference>
<feature type="compositionally biased region" description="Basic and acidic residues" evidence="2">
    <location>
        <begin position="143"/>
        <end position="155"/>
    </location>
</feature>
<keyword evidence="5" id="KW-1185">Reference proteome</keyword>
<dbReference type="GO" id="GO:0016301">
    <property type="term" value="F:kinase activity"/>
    <property type="evidence" value="ECO:0007669"/>
    <property type="project" value="UniProtKB-KW"/>
</dbReference>
<dbReference type="GO" id="GO:0009507">
    <property type="term" value="C:chloroplast"/>
    <property type="evidence" value="ECO:0007669"/>
    <property type="project" value="UniProtKB-ARBA"/>
</dbReference>
<dbReference type="SUPFAM" id="SSF81296">
    <property type="entry name" value="E set domains"/>
    <property type="match status" value="1"/>
</dbReference>